<proteinExistence type="inferred from homology"/>
<dbReference type="OrthoDB" id="3561197at2"/>
<evidence type="ECO:0000313" key="5">
    <source>
        <dbReference type="Proteomes" id="UP000316988"/>
    </source>
</evidence>
<evidence type="ECO:0000256" key="2">
    <source>
        <dbReference type="ARBA" id="ARBA00022679"/>
    </source>
</evidence>
<dbReference type="PANTHER" id="PTHR48228">
    <property type="entry name" value="SUCCINYL-COA--D-CITRAMALATE COA-TRANSFERASE"/>
    <property type="match status" value="1"/>
</dbReference>
<evidence type="ECO:0000256" key="1">
    <source>
        <dbReference type="ARBA" id="ARBA00008383"/>
    </source>
</evidence>
<dbReference type="InterPro" id="IPR003673">
    <property type="entry name" value="CoA-Trfase_fam_III"/>
</dbReference>
<protein>
    <submittedName>
        <fullName evidence="4">CoA transferase</fullName>
    </submittedName>
</protein>
<dbReference type="InterPro" id="IPR044855">
    <property type="entry name" value="CoA-Trfase_III_dom3_sf"/>
</dbReference>
<dbReference type="AlphaFoldDB" id="A0A554SDD1"/>
<comment type="similarity">
    <text evidence="1">Belongs to the CoA-transferase III family.</text>
</comment>
<dbReference type="Gene3D" id="3.30.1540.10">
    <property type="entry name" value="formyl-coa transferase, domain 3"/>
    <property type="match status" value="2"/>
</dbReference>
<feature type="compositionally biased region" description="Polar residues" evidence="3">
    <location>
        <begin position="220"/>
        <end position="238"/>
    </location>
</feature>
<evidence type="ECO:0000256" key="3">
    <source>
        <dbReference type="SAM" id="MobiDB-lite"/>
    </source>
</evidence>
<dbReference type="GO" id="GO:0016740">
    <property type="term" value="F:transferase activity"/>
    <property type="evidence" value="ECO:0007669"/>
    <property type="project" value="UniProtKB-KW"/>
</dbReference>
<dbReference type="Proteomes" id="UP000316988">
    <property type="component" value="Unassembled WGS sequence"/>
</dbReference>
<dbReference type="Pfam" id="PF02515">
    <property type="entry name" value="CoA_transf_3"/>
    <property type="match status" value="2"/>
</dbReference>
<dbReference type="PANTHER" id="PTHR48228:SF6">
    <property type="entry name" value="L-CARNITINE COA-TRANSFERASE"/>
    <property type="match status" value="1"/>
</dbReference>
<keyword evidence="2 4" id="KW-0808">Transferase</keyword>
<dbReference type="InterPro" id="IPR023606">
    <property type="entry name" value="CoA-Trfase_III_dom_1_sf"/>
</dbReference>
<comment type="caution">
    <text evidence="4">The sequence shown here is derived from an EMBL/GenBank/DDBJ whole genome shotgun (WGS) entry which is preliminary data.</text>
</comment>
<dbReference type="RefSeq" id="WP_143912774.1">
    <property type="nucleotide sequence ID" value="NZ_VLNT01000004.1"/>
</dbReference>
<dbReference type="Gene3D" id="3.40.50.10540">
    <property type="entry name" value="Crotonobetainyl-coa:carnitine coa-transferase, domain 1"/>
    <property type="match status" value="2"/>
</dbReference>
<accession>A0A554SDD1</accession>
<feature type="region of interest" description="Disordered" evidence="3">
    <location>
        <begin position="219"/>
        <end position="238"/>
    </location>
</feature>
<sequence>MLDGLRVLDLTDERGLLCGRLLADLGADVVQVEDIGGSSARAASPVDPSTGISFTWHSFAAGKRGIALDPQRPGDHDQLRELAARADVVVTSWDHAELERWSMTPAEVRALNPSCVVAAITAFGWDGPRARLAASDLTVWAAGGPLAPHRDGERAPLRISVPQAYLHAAADAATGILLALVERDRSGEGQFVDASAQVSVGQATLARILAHAVGDDHPEWQQQPTARADQSGSGAATPNSLKKWHCLDGMIELHLSMGPAAGAFTNRLFGWLSDEGAVDERIASWDWREVPRLVAEGELELADLEEARAAVRAFLATKTKAEVVEQALQRRILSMAIFDVSDVAASPQLAERGFFDALDIEGTTVQVPAVFAQVTGAPSPHLRGRAPKLGEHHDEVLAEWLSTPRPELRRSTRSRTLPLDGVKVLDLSWVVAGPLIGRTLADFGATVVRVESSTRIETARMMQPFHDGSPDREGSALFGNCNAGKLGVTLDLTSPQGQDIVRDLVRWADVVIESFSPGQLTRWGLDYASLREIDPGIVMLSSSIAGQRGPWAKLAGFGNVGSSLSGFQHLVGWSDRLPMGPFGPYTDYLGPRTALVALLSALRHRVATGEGCYIDVSQVEAGAYFLSPQLAHHGFDGTIAERRGNADPAYAPHGVYPVAPDDHGDRFIAISVTDDAAWTRFAGLADIGERLGRDYATRTDRQQAADAIDEAIAAWTSGQDGDELVDRLQEIGVAAYLALRPEDYPGDPQLRHRHHLVELAHPLHGMTTVEGARVLLTDTPGGPRSCAPTLGQHNRRVLGDLLAYEAEVIDELETKGVLR</sequence>
<keyword evidence="5" id="KW-1185">Reference proteome</keyword>
<dbReference type="EMBL" id="VLNT01000004">
    <property type="protein sequence ID" value="TSD64332.1"/>
    <property type="molecule type" value="Genomic_DNA"/>
</dbReference>
<name>A0A554SDD1_9ACTN</name>
<evidence type="ECO:0000313" key="4">
    <source>
        <dbReference type="EMBL" id="TSD64332.1"/>
    </source>
</evidence>
<dbReference type="InterPro" id="IPR050509">
    <property type="entry name" value="CoA-transferase_III"/>
</dbReference>
<gene>
    <name evidence="4" type="ORF">FNM00_07255</name>
</gene>
<dbReference type="SUPFAM" id="SSF89796">
    <property type="entry name" value="CoA-transferase family III (CaiB/BaiF)"/>
    <property type="match status" value="2"/>
</dbReference>
<organism evidence="4 5">
    <name type="scientific">Aeromicrobium piscarium</name>
    <dbReference type="NCBI Taxonomy" id="2590901"/>
    <lineage>
        <taxon>Bacteria</taxon>
        <taxon>Bacillati</taxon>
        <taxon>Actinomycetota</taxon>
        <taxon>Actinomycetes</taxon>
        <taxon>Propionibacteriales</taxon>
        <taxon>Nocardioidaceae</taxon>
        <taxon>Aeromicrobium</taxon>
    </lineage>
</organism>
<reference evidence="4 5" key="1">
    <citation type="submission" date="2019-07" db="EMBL/GenBank/DDBJ databases">
        <authorList>
            <person name="Zhao L.H."/>
        </authorList>
    </citation>
    <scope>NUCLEOTIDE SEQUENCE [LARGE SCALE GENOMIC DNA]</scope>
    <source>
        <strain evidence="4 5">Co35</strain>
    </source>
</reference>